<keyword evidence="3" id="KW-1185">Reference proteome</keyword>
<feature type="region of interest" description="Disordered" evidence="1">
    <location>
        <begin position="1"/>
        <end position="36"/>
    </location>
</feature>
<feature type="compositionally biased region" description="Polar residues" evidence="1">
    <location>
        <begin position="15"/>
        <end position="26"/>
    </location>
</feature>
<name>A0A397VYG5_9GLOM</name>
<evidence type="ECO:0000313" key="2">
    <source>
        <dbReference type="EMBL" id="RIB27554.1"/>
    </source>
</evidence>
<organism evidence="2 3">
    <name type="scientific">Gigaspora rosea</name>
    <dbReference type="NCBI Taxonomy" id="44941"/>
    <lineage>
        <taxon>Eukaryota</taxon>
        <taxon>Fungi</taxon>
        <taxon>Fungi incertae sedis</taxon>
        <taxon>Mucoromycota</taxon>
        <taxon>Glomeromycotina</taxon>
        <taxon>Glomeromycetes</taxon>
        <taxon>Diversisporales</taxon>
        <taxon>Gigasporaceae</taxon>
        <taxon>Gigaspora</taxon>
    </lineage>
</organism>
<gene>
    <name evidence="2" type="ORF">C2G38_2061530</name>
</gene>
<sequence length="410" mass="48371">MKFIPFPPRPKSKQIDGTTNNASTNPPERYPPKDGYENNRQLNVIARAILISDDLVKLWKRIGYYEICEDVNDLVMQGALLILFPPNPSAKWVQPDTYSVSERLQNLIDLGFQLNYVVICDIFMLFERRLKNIGEILLEAFIMIKKSSRTRFLEECLIEILKTSRNLNDPDLWEFLYSHLRNPEISFNKVFDYYMDTEKSNKSNELNTSTISLNFSSKFYYWILLKFGSDSSISTRCFEEIFDTFVNLDKQIQQNPENETYQLLFKSTCDIFFVYCNVKNFFCPLNIDKLSQCKNSDILSIVFEHYLPLLFGIEVTQILLPLPSTEEFYIQYTSNSNTKRKYPKQELEEWLAKLENIYFSAYYGSNNVTEEFKQSLFTFCDTKLPNSKFFQNQKNKTNKKKCKTNYDMNK</sequence>
<reference evidence="2 3" key="1">
    <citation type="submission" date="2018-06" db="EMBL/GenBank/DDBJ databases">
        <title>Comparative genomics reveals the genomic features of Rhizophagus irregularis, R. cerebriforme, R. diaphanum and Gigaspora rosea, and their symbiotic lifestyle signature.</title>
        <authorList>
            <person name="Morin E."/>
            <person name="San Clemente H."/>
            <person name="Chen E.C.H."/>
            <person name="De La Providencia I."/>
            <person name="Hainaut M."/>
            <person name="Kuo A."/>
            <person name="Kohler A."/>
            <person name="Murat C."/>
            <person name="Tang N."/>
            <person name="Roy S."/>
            <person name="Loubradou J."/>
            <person name="Henrissat B."/>
            <person name="Grigoriev I.V."/>
            <person name="Corradi N."/>
            <person name="Roux C."/>
            <person name="Martin F.M."/>
        </authorList>
    </citation>
    <scope>NUCLEOTIDE SEQUENCE [LARGE SCALE GENOMIC DNA]</scope>
    <source>
        <strain evidence="2 3">DAOM 194757</strain>
    </source>
</reference>
<protein>
    <submittedName>
        <fullName evidence="2">Uncharacterized protein</fullName>
    </submittedName>
</protein>
<evidence type="ECO:0000313" key="3">
    <source>
        <dbReference type="Proteomes" id="UP000266673"/>
    </source>
</evidence>
<dbReference type="OrthoDB" id="2431458at2759"/>
<comment type="caution">
    <text evidence="2">The sequence shown here is derived from an EMBL/GenBank/DDBJ whole genome shotgun (WGS) entry which is preliminary data.</text>
</comment>
<accession>A0A397VYG5</accession>
<dbReference type="EMBL" id="QKWP01000094">
    <property type="protein sequence ID" value="RIB27554.1"/>
    <property type="molecule type" value="Genomic_DNA"/>
</dbReference>
<dbReference type="STRING" id="44941.A0A397VYG5"/>
<evidence type="ECO:0000256" key="1">
    <source>
        <dbReference type="SAM" id="MobiDB-lite"/>
    </source>
</evidence>
<dbReference type="Proteomes" id="UP000266673">
    <property type="component" value="Unassembled WGS sequence"/>
</dbReference>
<proteinExistence type="predicted"/>
<dbReference type="AlphaFoldDB" id="A0A397VYG5"/>